<dbReference type="InterPro" id="IPR017835">
    <property type="entry name" value="Hopen-assoc_HpnI"/>
</dbReference>
<comment type="caution">
    <text evidence="11">The sequence shown here is derived from an EMBL/GenBank/DDBJ whole genome shotgun (WGS) entry which is preliminary data.</text>
</comment>
<dbReference type="SUPFAM" id="SSF53448">
    <property type="entry name" value="Nucleotide-diphospho-sugar transferases"/>
    <property type="match status" value="1"/>
</dbReference>
<organism evidence="11 12">
    <name type="scientific">Roseicella frigidaeris</name>
    <dbReference type="NCBI Taxonomy" id="2230885"/>
    <lineage>
        <taxon>Bacteria</taxon>
        <taxon>Pseudomonadati</taxon>
        <taxon>Pseudomonadota</taxon>
        <taxon>Alphaproteobacteria</taxon>
        <taxon>Acetobacterales</taxon>
        <taxon>Roseomonadaceae</taxon>
        <taxon>Roseicella</taxon>
    </lineage>
</organism>
<dbReference type="Gene3D" id="3.90.550.10">
    <property type="entry name" value="Spore Coat Polysaccharide Biosynthesis Protein SpsA, Chain A"/>
    <property type="match status" value="1"/>
</dbReference>
<evidence type="ECO:0000256" key="6">
    <source>
        <dbReference type="ARBA" id="ARBA00022692"/>
    </source>
</evidence>
<evidence type="ECO:0000256" key="9">
    <source>
        <dbReference type="SAM" id="MobiDB-lite"/>
    </source>
</evidence>
<evidence type="ECO:0000256" key="7">
    <source>
        <dbReference type="ARBA" id="ARBA00022989"/>
    </source>
</evidence>
<evidence type="ECO:0000313" key="11">
    <source>
        <dbReference type="EMBL" id="RAI59640.1"/>
    </source>
</evidence>
<accession>A0A327M9N8</accession>
<reference evidence="12" key="1">
    <citation type="submission" date="2018-06" db="EMBL/GenBank/DDBJ databases">
        <authorList>
            <person name="Khan S.A."/>
        </authorList>
    </citation>
    <scope>NUCLEOTIDE SEQUENCE [LARGE SCALE GENOMIC DNA]</scope>
    <source>
        <strain evidence="12">DB-1506</strain>
    </source>
</reference>
<keyword evidence="5" id="KW-0808">Transferase</keyword>
<dbReference type="PANTHER" id="PTHR12726">
    <property type="entry name" value="CERAMIDE GLUCOSYLTRANSFERASE"/>
    <property type="match status" value="1"/>
</dbReference>
<dbReference type="Pfam" id="PF13506">
    <property type="entry name" value="Glyco_transf_21"/>
    <property type="match status" value="1"/>
</dbReference>
<dbReference type="EMBL" id="QLIX01000004">
    <property type="protein sequence ID" value="RAI59640.1"/>
    <property type="molecule type" value="Genomic_DNA"/>
</dbReference>
<evidence type="ECO:0000256" key="5">
    <source>
        <dbReference type="ARBA" id="ARBA00022679"/>
    </source>
</evidence>
<dbReference type="GO" id="GO:0008120">
    <property type="term" value="F:ceramide glucosyltransferase activity"/>
    <property type="evidence" value="ECO:0007669"/>
    <property type="project" value="TreeGrafter"/>
</dbReference>
<sequence length="401" mass="41748">MAELLLAAPGLLAALAALAGGATALLAGRALGRLAATPPDAGPALAASILKPLHGTAPGLEAALASTLAQRHAAPFEVLFAVRDPADPAAGLAEAAMAAHPAVPARLLRDPRLHGANRKVSQLVNLEGLARHPVLVVADADMAVPPHWLTAVTAPLADPAVGLVTCLYRGEAGDAGLWSRLAALWIDWQFLPNAALGEAMGRANGCYGATMALRAETLRRLGGFAVLADLLADDHALGVAVRRLGLRVVVAPVLPGHVMAEPGPGALARHELRWARTLRLLDPGGYTGMGVTFPLAWGALAVLLLPAALSPLGWAALALALGARLALALRVDRALHRRLSPARLALLPLRDGLSFAIWALGLARGTVTWQGRRYRMRPDGTMTRQDDRPARGRGMMKGDSQ</sequence>
<dbReference type="Proteomes" id="UP000249065">
    <property type="component" value="Unassembled WGS sequence"/>
</dbReference>
<name>A0A327M9N8_9PROT</name>
<comment type="subcellular location">
    <subcellularLocation>
        <location evidence="1">Membrane</location>
        <topology evidence="1">Multi-pass membrane protein</topology>
    </subcellularLocation>
</comment>
<dbReference type="AlphaFoldDB" id="A0A327M9N8"/>
<protein>
    <recommendedName>
        <fullName evidence="13">Ceramide glucosyltransferase</fullName>
    </recommendedName>
</protein>
<evidence type="ECO:0000256" key="8">
    <source>
        <dbReference type="ARBA" id="ARBA00023136"/>
    </source>
</evidence>
<evidence type="ECO:0000256" key="4">
    <source>
        <dbReference type="ARBA" id="ARBA00022676"/>
    </source>
</evidence>
<dbReference type="RefSeq" id="WP_111469328.1">
    <property type="nucleotide sequence ID" value="NZ_QLIX01000004.1"/>
</dbReference>
<dbReference type="GO" id="GO:0016020">
    <property type="term" value="C:membrane"/>
    <property type="evidence" value="ECO:0007669"/>
    <property type="project" value="UniProtKB-SubCell"/>
</dbReference>
<feature type="region of interest" description="Disordered" evidence="9">
    <location>
        <begin position="376"/>
        <end position="401"/>
    </location>
</feature>
<dbReference type="NCBIfam" id="TIGR03472">
    <property type="entry name" value="HpnI"/>
    <property type="match status" value="1"/>
</dbReference>
<evidence type="ECO:0000256" key="1">
    <source>
        <dbReference type="ARBA" id="ARBA00004141"/>
    </source>
</evidence>
<keyword evidence="12" id="KW-1185">Reference proteome</keyword>
<keyword evidence="6 10" id="KW-0812">Transmembrane</keyword>
<dbReference type="InterPro" id="IPR025993">
    <property type="entry name" value="Ceramide_glucosylTrfase"/>
</dbReference>
<proteinExistence type="predicted"/>
<evidence type="ECO:0008006" key="13">
    <source>
        <dbReference type="Google" id="ProtNLM"/>
    </source>
</evidence>
<evidence type="ECO:0000256" key="2">
    <source>
        <dbReference type="ARBA" id="ARBA00004760"/>
    </source>
</evidence>
<evidence type="ECO:0000313" key="12">
    <source>
        <dbReference type="Proteomes" id="UP000249065"/>
    </source>
</evidence>
<comment type="pathway">
    <text evidence="3">Sphingolipid metabolism.</text>
</comment>
<feature type="transmembrane region" description="Helical" evidence="10">
    <location>
        <begin position="312"/>
        <end position="329"/>
    </location>
</feature>
<keyword evidence="7 10" id="KW-1133">Transmembrane helix</keyword>
<comment type="pathway">
    <text evidence="2">Lipid metabolism; sphingolipid metabolism.</text>
</comment>
<dbReference type="GO" id="GO:0006679">
    <property type="term" value="P:glucosylceramide biosynthetic process"/>
    <property type="evidence" value="ECO:0007669"/>
    <property type="project" value="TreeGrafter"/>
</dbReference>
<dbReference type="PANTHER" id="PTHR12726:SF0">
    <property type="entry name" value="CERAMIDE GLUCOSYLTRANSFERASE"/>
    <property type="match status" value="1"/>
</dbReference>
<evidence type="ECO:0000256" key="3">
    <source>
        <dbReference type="ARBA" id="ARBA00004991"/>
    </source>
</evidence>
<feature type="transmembrane region" description="Helical" evidence="10">
    <location>
        <begin position="286"/>
        <end position="305"/>
    </location>
</feature>
<keyword evidence="8 10" id="KW-0472">Membrane</keyword>
<gene>
    <name evidence="11" type="ORF">DOO78_08605</name>
</gene>
<keyword evidence="4" id="KW-0328">Glycosyltransferase</keyword>
<dbReference type="InterPro" id="IPR029044">
    <property type="entry name" value="Nucleotide-diphossugar_trans"/>
</dbReference>
<evidence type="ECO:0000256" key="10">
    <source>
        <dbReference type="SAM" id="Phobius"/>
    </source>
</evidence>
<dbReference type="OrthoDB" id="9814255at2"/>